<evidence type="ECO:0000256" key="4">
    <source>
        <dbReference type="ARBA" id="ARBA00022544"/>
    </source>
</evidence>
<feature type="transmembrane region" description="Helical" evidence="8">
    <location>
        <begin position="44"/>
        <end position="66"/>
    </location>
</feature>
<keyword evidence="4" id="KW-0309">Germination</keyword>
<feature type="transmembrane region" description="Helical" evidence="8">
    <location>
        <begin position="273"/>
        <end position="294"/>
    </location>
</feature>
<dbReference type="EMBL" id="QPJD01000004">
    <property type="protein sequence ID" value="RCW49461.1"/>
    <property type="molecule type" value="Genomic_DNA"/>
</dbReference>
<dbReference type="RefSeq" id="WP_114379378.1">
    <property type="nucleotide sequence ID" value="NZ_QPJD01000004.1"/>
</dbReference>
<dbReference type="GO" id="GO:0009847">
    <property type="term" value="P:spore germination"/>
    <property type="evidence" value="ECO:0007669"/>
    <property type="project" value="InterPro"/>
</dbReference>
<dbReference type="Pfam" id="PF03845">
    <property type="entry name" value="Spore_permease"/>
    <property type="match status" value="1"/>
</dbReference>
<evidence type="ECO:0000313" key="10">
    <source>
        <dbReference type="Proteomes" id="UP000252415"/>
    </source>
</evidence>
<sequence length="366" mass="42680">MKNQKSEKSLISPFFVFFLIQGNMIGVGILNFQRSLIDHAGYNAWISVIVGGVTIHIILWMIYRMFSSDQEILDLTLINKLCFGKALGLLFNLANVLYFYLAGFIVFRVFIEVIQIWMFPVMNIYPICIIFIVIIYYTLAGGLRTLAGISFWGSILPYMIVFPLFFFVLKYLHPINLLPLFNHTFKEIALSTKSMVFQFLGVECLFMVYPFVKTPDKSAKWGHAAVFFVTFIYLIITLITFMYYTEGQLKHIIWPTLTMLKIIEIPIIQRLEYIVVALWFLKVLVSVSISLWVAGRVLRTTLHTKLRWSLLMFLAGFLILFIFFNDRGSVRRLSELYGNIGFYYIYLYIPLLFLITLFKKKRKSAV</sequence>
<feature type="transmembrane region" description="Helical" evidence="8">
    <location>
        <begin position="12"/>
        <end position="32"/>
    </location>
</feature>
<keyword evidence="10" id="KW-1185">Reference proteome</keyword>
<dbReference type="NCBIfam" id="TIGR00912">
    <property type="entry name" value="2A0309"/>
    <property type="match status" value="1"/>
</dbReference>
<feature type="transmembrane region" description="Helical" evidence="8">
    <location>
        <begin position="306"/>
        <end position="324"/>
    </location>
</feature>
<name>A0A368W4V5_9BACL</name>
<dbReference type="Proteomes" id="UP000252415">
    <property type="component" value="Unassembled WGS sequence"/>
</dbReference>
<feature type="transmembrane region" description="Helical" evidence="8">
    <location>
        <begin position="87"/>
        <end position="111"/>
    </location>
</feature>
<feature type="transmembrane region" description="Helical" evidence="8">
    <location>
        <begin position="336"/>
        <end position="358"/>
    </location>
</feature>
<dbReference type="PANTHER" id="PTHR34975">
    <property type="entry name" value="SPORE GERMINATION PROTEIN A2"/>
    <property type="match status" value="1"/>
</dbReference>
<dbReference type="InterPro" id="IPR004761">
    <property type="entry name" value="Spore_GerAB"/>
</dbReference>
<evidence type="ECO:0000256" key="5">
    <source>
        <dbReference type="ARBA" id="ARBA00022692"/>
    </source>
</evidence>
<accession>A0A368W4V5</accession>
<reference evidence="9 10" key="1">
    <citation type="submission" date="2018-07" db="EMBL/GenBank/DDBJ databases">
        <title>Genomic Encyclopedia of Type Strains, Phase III (KMG-III): the genomes of soil and plant-associated and newly described type strains.</title>
        <authorList>
            <person name="Whitman W."/>
        </authorList>
    </citation>
    <scope>NUCLEOTIDE SEQUENCE [LARGE SCALE GENOMIC DNA]</scope>
    <source>
        <strain evidence="9 10">CECT 7506</strain>
    </source>
</reference>
<evidence type="ECO:0000256" key="6">
    <source>
        <dbReference type="ARBA" id="ARBA00022989"/>
    </source>
</evidence>
<comment type="caution">
    <text evidence="9">The sequence shown here is derived from an EMBL/GenBank/DDBJ whole genome shotgun (WGS) entry which is preliminary data.</text>
</comment>
<keyword evidence="5 8" id="KW-0812">Transmembrane</keyword>
<evidence type="ECO:0000256" key="1">
    <source>
        <dbReference type="ARBA" id="ARBA00004141"/>
    </source>
</evidence>
<dbReference type="Gene3D" id="1.20.1740.10">
    <property type="entry name" value="Amino acid/polyamine transporter I"/>
    <property type="match status" value="1"/>
</dbReference>
<feature type="transmembrane region" description="Helical" evidence="8">
    <location>
        <begin position="117"/>
        <end position="139"/>
    </location>
</feature>
<protein>
    <submittedName>
        <fullName evidence="9">Spore germination protein (Amino acid permease)</fullName>
    </submittedName>
</protein>
<evidence type="ECO:0000256" key="7">
    <source>
        <dbReference type="ARBA" id="ARBA00023136"/>
    </source>
</evidence>
<comment type="subcellular location">
    <subcellularLocation>
        <location evidence="1">Membrane</location>
        <topology evidence="1">Multi-pass membrane protein</topology>
    </subcellularLocation>
</comment>
<keyword evidence="7 8" id="KW-0472">Membrane</keyword>
<comment type="similarity">
    <text evidence="2">Belongs to the amino acid-polyamine-organocation (APC) superfamily. Spore germination protein (SGP) (TC 2.A.3.9) family.</text>
</comment>
<organism evidence="9 10">
    <name type="scientific">Paenibacillus prosopidis</name>
    <dbReference type="NCBI Taxonomy" id="630520"/>
    <lineage>
        <taxon>Bacteria</taxon>
        <taxon>Bacillati</taxon>
        <taxon>Bacillota</taxon>
        <taxon>Bacilli</taxon>
        <taxon>Bacillales</taxon>
        <taxon>Paenibacillaceae</taxon>
        <taxon>Paenibacillus</taxon>
    </lineage>
</organism>
<evidence type="ECO:0000256" key="8">
    <source>
        <dbReference type="SAM" id="Phobius"/>
    </source>
</evidence>
<evidence type="ECO:0000256" key="3">
    <source>
        <dbReference type="ARBA" id="ARBA00022448"/>
    </source>
</evidence>
<evidence type="ECO:0000313" key="9">
    <source>
        <dbReference type="EMBL" id="RCW49461.1"/>
    </source>
</evidence>
<evidence type="ECO:0000256" key="2">
    <source>
        <dbReference type="ARBA" id="ARBA00007998"/>
    </source>
</evidence>
<feature type="transmembrane region" description="Helical" evidence="8">
    <location>
        <begin position="151"/>
        <end position="172"/>
    </location>
</feature>
<keyword evidence="3" id="KW-0813">Transport</keyword>
<feature type="transmembrane region" description="Helical" evidence="8">
    <location>
        <begin position="224"/>
        <end position="244"/>
    </location>
</feature>
<dbReference type="OrthoDB" id="2380240at2"/>
<dbReference type="GO" id="GO:0016020">
    <property type="term" value="C:membrane"/>
    <property type="evidence" value="ECO:0007669"/>
    <property type="project" value="UniProtKB-SubCell"/>
</dbReference>
<proteinExistence type="inferred from homology"/>
<keyword evidence="6 8" id="KW-1133">Transmembrane helix</keyword>
<gene>
    <name evidence="9" type="ORF">DFP97_104119</name>
</gene>
<dbReference type="PANTHER" id="PTHR34975:SF2">
    <property type="entry name" value="SPORE GERMINATION PROTEIN A2"/>
    <property type="match status" value="1"/>
</dbReference>
<dbReference type="AlphaFoldDB" id="A0A368W4V5"/>
<feature type="transmembrane region" description="Helical" evidence="8">
    <location>
        <begin position="192"/>
        <end position="212"/>
    </location>
</feature>